<dbReference type="AlphaFoldDB" id="A0AAN7P5R3"/>
<feature type="non-terminal residue" evidence="1">
    <location>
        <position position="251"/>
    </location>
</feature>
<keyword evidence="2" id="KW-1185">Reference proteome</keyword>
<name>A0AAN7P5R3_MYCAM</name>
<accession>A0AAN7P5R3</accession>
<proteinExistence type="predicted"/>
<sequence>MLAGLDPLVILCMPCDGTQDDLLHQLPQHRGEGFHPSDHSHGPPLDPFQQVHVFPVLRAPELDPVLQLAFWAVSAHCRLMSSFSSISTPKSFSAGVLSITSSPSLDRNQELPQPRCRTLHLALLNLLRFTQAHFSSLPRSLWMTSHPSGMSTAPLSLVSSANLLKVHLISLSMSLMKILNSTGPTVDLYPLDETIQPIPYPLNSPPIKSIFLQFREKDVVGDHVVTNLIFPYSGRDFNPLVPNMLSIGSGG</sequence>
<organism evidence="1 2">
    <name type="scientific">Mycteria americana</name>
    <name type="common">Wood stork</name>
    <dbReference type="NCBI Taxonomy" id="33587"/>
    <lineage>
        <taxon>Eukaryota</taxon>
        <taxon>Metazoa</taxon>
        <taxon>Chordata</taxon>
        <taxon>Craniata</taxon>
        <taxon>Vertebrata</taxon>
        <taxon>Euteleostomi</taxon>
        <taxon>Archelosauria</taxon>
        <taxon>Archosauria</taxon>
        <taxon>Dinosauria</taxon>
        <taxon>Saurischia</taxon>
        <taxon>Theropoda</taxon>
        <taxon>Coelurosauria</taxon>
        <taxon>Aves</taxon>
        <taxon>Neognathae</taxon>
        <taxon>Neoaves</taxon>
        <taxon>Aequornithes</taxon>
        <taxon>Ciconiiformes</taxon>
        <taxon>Ciconiidae</taxon>
        <taxon>Mycteria</taxon>
    </lineage>
</organism>
<comment type="caution">
    <text evidence="1">The sequence shown here is derived from an EMBL/GenBank/DDBJ whole genome shotgun (WGS) entry which is preliminary data.</text>
</comment>
<dbReference type="EMBL" id="JAUNZN010000002">
    <property type="protein sequence ID" value="KAK4826465.1"/>
    <property type="molecule type" value="Genomic_DNA"/>
</dbReference>
<evidence type="ECO:0000313" key="1">
    <source>
        <dbReference type="EMBL" id="KAK4826465.1"/>
    </source>
</evidence>
<reference evidence="1 2" key="1">
    <citation type="journal article" date="2023" name="J. Hered.">
        <title>Chromosome-level genome of the wood stork (Mycteria americana) provides insight into avian chromosome evolution.</title>
        <authorList>
            <person name="Flamio R. Jr."/>
            <person name="Ramstad K.M."/>
        </authorList>
    </citation>
    <scope>NUCLEOTIDE SEQUENCE [LARGE SCALE GENOMIC DNA]</scope>
    <source>
        <strain evidence="1">JAX WOST 10</strain>
    </source>
</reference>
<protein>
    <submittedName>
        <fullName evidence="1">Uncharacterized protein</fullName>
    </submittedName>
</protein>
<gene>
    <name evidence="1" type="ORF">QYF61_009192</name>
</gene>
<dbReference type="Proteomes" id="UP001333110">
    <property type="component" value="Unassembled WGS sequence"/>
</dbReference>
<evidence type="ECO:0000313" key="2">
    <source>
        <dbReference type="Proteomes" id="UP001333110"/>
    </source>
</evidence>